<dbReference type="Proteomes" id="UP000622797">
    <property type="component" value="Unassembled WGS sequence"/>
</dbReference>
<dbReference type="AlphaFoldDB" id="A0A8H4TTX1"/>
<protein>
    <submittedName>
        <fullName evidence="2">Uncharacterized protein</fullName>
    </submittedName>
</protein>
<evidence type="ECO:0000313" key="2">
    <source>
        <dbReference type="EMBL" id="KAF4964020.1"/>
    </source>
</evidence>
<reference evidence="2" key="2">
    <citation type="submission" date="2020-05" db="EMBL/GenBank/DDBJ databases">
        <authorList>
            <person name="Kim H.-S."/>
            <person name="Proctor R.H."/>
            <person name="Brown D.W."/>
        </authorList>
    </citation>
    <scope>NUCLEOTIDE SEQUENCE</scope>
    <source>
        <strain evidence="2">NRRL 20472</strain>
    </source>
</reference>
<proteinExistence type="predicted"/>
<name>A0A8H4TTX1_9HYPO</name>
<dbReference type="OrthoDB" id="444631at2759"/>
<accession>A0A8H4TTX1</accession>
<feature type="region of interest" description="Disordered" evidence="1">
    <location>
        <begin position="51"/>
        <end position="94"/>
    </location>
</feature>
<comment type="caution">
    <text evidence="2">The sequence shown here is derived from an EMBL/GenBank/DDBJ whole genome shotgun (WGS) entry which is preliminary data.</text>
</comment>
<reference evidence="2" key="1">
    <citation type="journal article" date="2020" name="BMC Genomics">
        <title>Correction to: Identification and distribution of gene clusters required for synthesis of sphingolipid metabolism inhibitors in diverse species of the filamentous fungus Fusarium.</title>
        <authorList>
            <person name="Kim H.S."/>
            <person name="Lohmar J.M."/>
            <person name="Busman M."/>
            <person name="Brown D.W."/>
            <person name="Naumann T.A."/>
            <person name="Divon H.H."/>
            <person name="Lysoe E."/>
            <person name="Uhlig S."/>
            <person name="Proctor R.H."/>
        </authorList>
    </citation>
    <scope>NUCLEOTIDE SEQUENCE</scope>
    <source>
        <strain evidence="2">NRRL 20472</strain>
    </source>
</reference>
<organism evidence="2 3">
    <name type="scientific">Fusarium sarcochroum</name>
    <dbReference type="NCBI Taxonomy" id="1208366"/>
    <lineage>
        <taxon>Eukaryota</taxon>
        <taxon>Fungi</taxon>
        <taxon>Dikarya</taxon>
        <taxon>Ascomycota</taxon>
        <taxon>Pezizomycotina</taxon>
        <taxon>Sordariomycetes</taxon>
        <taxon>Hypocreomycetidae</taxon>
        <taxon>Hypocreales</taxon>
        <taxon>Nectriaceae</taxon>
        <taxon>Fusarium</taxon>
        <taxon>Fusarium lateritium species complex</taxon>
    </lineage>
</organism>
<evidence type="ECO:0000256" key="1">
    <source>
        <dbReference type="SAM" id="MobiDB-lite"/>
    </source>
</evidence>
<gene>
    <name evidence="2" type="ORF">FSARC_8018</name>
</gene>
<sequence length="94" mass="9988">MTVSLARFIAYSVTDFELDDAIGNTLCTAEMTTAVIVVCLPGLKKFIVRSKSSTTTPDHGTTSAQSGSGQSSGNPGFKPRATPHPYAEWGNQKH</sequence>
<evidence type="ECO:0000313" key="3">
    <source>
        <dbReference type="Proteomes" id="UP000622797"/>
    </source>
</evidence>
<feature type="compositionally biased region" description="Low complexity" evidence="1">
    <location>
        <begin position="60"/>
        <end position="73"/>
    </location>
</feature>
<keyword evidence="3" id="KW-1185">Reference proteome</keyword>
<dbReference type="EMBL" id="JABEXW010000432">
    <property type="protein sequence ID" value="KAF4964020.1"/>
    <property type="molecule type" value="Genomic_DNA"/>
</dbReference>